<proteinExistence type="predicted"/>
<dbReference type="PATRIC" id="fig|1339350.3.peg.2123"/>
<comment type="caution">
    <text evidence="1">The sequence shown here is derived from an EMBL/GenBank/DDBJ whole genome shotgun (WGS) entry which is preliminary data.</text>
</comment>
<dbReference type="AlphaFoldDB" id="A0A078R619"/>
<organism evidence="1 2">
    <name type="scientific">Phocaeicola vulgatus str. 3775 SL</name>
    <name type="common">B</name>
    <name type="synonym">iv</name>
    <dbReference type="NCBI Taxonomy" id="1339350"/>
    <lineage>
        <taxon>Bacteria</taxon>
        <taxon>Pseudomonadati</taxon>
        <taxon>Bacteroidota</taxon>
        <taxon>Bacteroidia</taxon>
        <taxon>Bacteroidales</taxon>
        <taxon>Bacteroidaceae</taxon>
        <taxon>Phocaeicola</taxon>
    </lineage>
</organism>
<dbReference type="Proteomes" id="UP000028134">
    <property type="component" value="Unassembled WGS sequence"/>
</dbReference>
<name>A0A078R619_PHOVU</name>
<accession>A0A078R619</accession>
<reference evidence="1 2" key="1">
    <citation type="submission" date="2014-04" db="EMBL/GenBank/DDBJ databases">
        <authorList>
            <person name="Sears C."/>
            <person name="Carroll K."/>
            <person name="Sack B.R."/>
            <person name="Qadri F."/>
            <person name="Myers L.L."/>
            <person name="Chung G.-T."/>
            <person name="Escheverria P."/>
            <person name="Fraser C.M."/>
            <person name="Sadzewicz L."/>
            <person name="Shefchek K.A."/>
            <person name="Tallon L."/>
            <person name="Das S.P."/>
            <person name="Daugherty S."/>
            <person name="Mongodin E.F."/>
        </authorList>
    </citation>
    <scope>NUCLEOTIDE SEQUENCE [LARGE SCALE GENOMIC DNA]</scope>
    <source>
        <strain evidence="2">3775 SL(B) 10 (iv)</strain>
    </source>
</reference>
<gene>
    <name evidence="1" type="ORF">M097_2216</name>
</gene>
<sequence length="42" mass="4842">MRTDTFTFLLVVIFTHSCLCCIHQFIFKFSPNGIVLMSAFLV</sequence>
<evidence type="ECO:0000313" key="1">
    <source>
        <dbReference type="EMBL" id="KDS31019.1"/>
    </source>
</evidence>
<evidence type="ECO:0000313" key="2">
    <source>
        <dbReference type="Proteomes" id="UP000028134"/>
    </source>
</evidence>
<protein>
    <submittedName>
        <fullName evidence="1">Putative membrane protein</fullName>
    </submittedName>
</protein>
<dbReference type="EMBL" id="JNHI01000010">
    <property type="protein sequence ID" value="KDS31019.1"/>
    <property type="molecule type" value="Genomic_DNA"/>
</dbReference>